<name>A0A822ZI35_NELNU</name>
<reference evidence="2 3" key="1">
    <citation type="journal article" date="2020" name="Mol. Biol. Evol.">
        <title>Distinct Expression and Methylation Patterns for Genes with Different Fates following a Single Whole-Genome Duplication in Flowering Plants.</title>
        <authorList>
            <person name="Shi T."/>
            <person name="Rahmani R.S."/>
            <person name="Gugger P.F."/>
            <person name="Wang M."/>
            <person name="Li H."/>
            <person name="Zhang Y."/>
            <person name="Li Z."/>
            <person name="Wang Q."/>
            <person name="Van de Peer Y."/>
            <person name="Marchal K."/>
            <person name="Chen J."/>
        </authorList>
    </citation>
    <scope>NUCLEOTIDE SEQUENCE [LARGE SCALE GENOMIC DNA]</scope>
    <source>
        <tissue evidence="2">Leaf</tissue>
    </source>
</reference>
<organism evidence="2 3">
    <name type="scientific">Nelumbo nucifera</name>
    <name type="common">Sacred lotus</name>
    <dbReference type="NCBI Taxonomy" id="4432"/>
    <lineage>
        <taxon>Eukaryota</taxon>
        <taxon>Viridiplantae</taxon>
        <taxon>Streptophyta</taxon>
        <taxon>Embryophyta</taxon>
        <taxon>Tracheophyta</taxon>
        <taxon>Spermatophyta</taxon>
        <taxon>Magnoliopsida</taxon>
        <taxon>Proteales</taxon>
        <taxon>Nelumbonaceae</taxon>
        <taxon>Nelumbo</taxon>
    </lineage>
</organism>
<evidence type="ECO:0000259" key="1">
    <source>
        <dbReference type="Pfam" id="PF24294"/>
    </source>
</evidence>
<accession>A0A822ZI35</accession>
<protein>
    <recommendedName>
        <fullName evidence="1">Membrane-bound transcription factor PTM chromo domain-containing protein</fullName>
    </recommendedName>
</protein>
<feature type="domain" description="Membrane-bound transcription factor PTM chromo" evidence="1">
    <location>
        <begin position="6"/>
        <end position="40"/>
    </location>
</feature>
<comment type="caution">
    <text evidence="2">The sequence shown here is derived from an EMBL/GenBank/DDBJ whole genome shotgun (WGS) entry which is preliminary data.</text>
</comment>
<dbReference type="AlphaFoldDB" id="A0A822ZI35"/>
<evidence type="ECO:0000313" key="3">
    <source>
        <dbReference type="Proteomes" id="UP000607653"/>
    </source>
</evidence>
<dbReference type="EMBL" id="DUZY01000006">
    <property type="protein sequence ID" value="DAD43321.1"/>
    <property type="molecule type" value="Genomic_DNA"/>
</dbReference>
<dbReference type="Pfam" id="PF24294">
    <property type="entry name" value="Chromo_PTM"/>
    <property type="match status" value="1"/>
</dbReference>
<dbReference type="InterPro" id="IPR056618">
    <property type="entry name" value="Chromo_PTM"/>
</dbReference>
<sequence>MLFSSVESFEVSSSERKKYWLDEFHVSLNSLKAFEEKKLACMSNKQSSAKLQVQLLRTLGHEEALQKWTFLPYINRRKI</sequence>
<gene>
    <name evidence="2" type="ORF">HUJ06_001551</name>
</gene>
<evidence type="ECO:0000313" key="2">
    <source>
        <dbReference type="EMBL" id="DAD43321.1"/>
    </source>
</evidence>
<keyword evidence="3" id="KW-1185">Reference proteome</keyword>
<dbReference type="Proteomes" id="UP000607653">
    <property type="component" value="Unassembled WGS sequence"/>
</dbReference>
<proteinExistence type="predicted"/>